<dbReference type="InterPro" id="IPR000253">
    <property type="entry name" value="FHA_dom"/>
</dbReference>
<name>A0A286RAU7_9BACT</name>
<dbReference type="KEGG" id="ttf:THTE_0478"/>
<dbReference type="EMBL" id="CP018477">
    <property type="protein sequence ID" value="ASV73080.1"/>
    <property type="molecule type" value="Genomic_DNA"/>
</dbReference>
<reference evidence="3 4" key="1">
    <citation type="journal article" name="Front. Microbiol.">
        <title>Sugar Metabolism of the First Thermophilic Planctomycete Thermogutta terrifontis: Comparative Genomic and Transcriptomic Approaches.</title>
        <authorList>
            <person name="Elcheninov A.G."/>
            <person name="Menzel P."/>
            <person name="Gudbergsdottir S.R."/>
            <person name="Slesarev A.I."/>
            <person name="Kadnikov V.V."/>
            <person name="Krogh A."/>
            <person name="Bonch-Osmolovskaya E.A."/>
            <person name="Peng X."/>
            <person name="Kublanov I.V."/>
        </authorList>
    </citation>
    <scope>NUCLEOTIDE SEQUENCE [LARGE SCALE GENOMIC DNA]</scope>
    <source>
        <strain evidence="3 4">R1</strain>
    </source>
</reference>
<sequence>MTGPKFFIGRGEDCQLRPASDLVSRHHCVIITEGDYVAVRDLGSKNGTYVNGQRVRTEMQLRDGDRLLVGVLEFIVRLGEGAKVKPKVESVREAAARAASASSTEFDVEQWLSDEEAPTEGASHAETRTIQIDQPKDTAEPTPAPHHGPEKPVDEETRQALASLFNEENQGQSGDVPKKQGDSGKFQKPKPQDTRQAAANVLKAFFRKT</sequence>
<dbReference type="SUPFAM" id="SSF49879">
    <property type="entry name" value="SMAD/FHA domain"/>
    <property type="match status" value="1"/>
</dbReference>
<proteinExistence type="predicted"/>
<dbReference type="PROSITE" id="PS50006">
    <property type="entry name" value="FHA_DOMAIN"/>
    <property type="match status" value="1"/>
</dbReference>
<dbReference type="PANTHER" id="PTHR23308">
    <property type="entry name" value="NUCLEAR INHIBITOR OF PROTEIN PHOSPHATASE-1"/>
    <property type="match status" value="1"/>
</dbReference>
<dbReference type="Gene3D" id="2.60.200.20">
    <property type="match status" value="1"/>
</dbReference>
<organism evidence="3 4">
    <name type="scientific">Thermogutta terrifontis</name>
    <dbReference type="NCBI Taxonomy" id="1331910"/>
    <lineage>
        <taxon>Bacteria</taxon>
        <taxon>Pseudomonadati</taxon>
        <taxon>Planctomycetota</taxon>
        <taxon>Planctomycetia</taxon>
        <taxon>Pirellulales</taxon>
        <taxon>Thermoguttaceae</taxon>
        <taxon>Thermogutta</taxon>
    </lineage>
</organism>
<gene>
    <name evidence="3" type="ORF">THTE_0478</name>
</gene>
<accession>A0A286RAU7</accession>
<dbReference type="CDD" id="cd00060">
    <property type="entry name" value="FHA"/>
    <property type="match status" value="1"/>
</dbReference>
<feature type="compositionally biased region" description="Acidic residues" evidence="1">
    <location>
        <begin position="106"/>
        <end position="118"/>
    </location>
</feature>
<keyword evidence="4" id="KW-1185">Reference proteome</keyword>
<evidence type="ECO:0000256" key="1">
    <source>
        <dbReference type="SAM" id="MobiDB-lite"/>
    </source>
</evidence>
<feature type="region of interest" description="Disordered" evidence="1">
    <location>
        <begin position="97"/>
        <end position="209"/>
    </location>
</feature>
<evidence type="ECO:0000313" key="3">
    <source>
        <dbReference type="EMBL" id="ASV73080.1"/>
    </source>
</evidence>
<feature type="domain" description="FHA" evidence="2">
    <location>
        <begin position="6"/>
        <end position="55"/>
    </location>
</feature>
<dbReference type="SMART" id="SM00240">
    <property type="entry name" value="FHA"/>
    <property type="match status" value="1"/>
</dbReference>
<evidence type="ECO:0000259" key="2">
    <source>
        <dbReference type="PROSITE" id="PS50006"/>
    </source>
</evidence>
<dbReference type="InterPro" id="IPR008984">
    <property type="entry name" value="SMAD_FHA_dom_sf"/>
</dbReference>
<dbReference type="Proteomes" id="UP000215086">
    <property type="component" value="Chromosome"/>
</dbReference>
<dbReference type="InterPro" id="IPR050923">
    <property type="entry name" value="Cell_Proc_Reg/RNA_Proc"/>
</dbReference>
<feature type="compositionally biased region" description="Basic and acidic residues" evidence="1">
    <location>
        <begin position="147"/>
        <end position="158"/>
    </location>
</feature>
<dbReference type="AlphaFoldDB" id="A0A286RAU7"/>
<protein>
    <submittedName>
        <fullName evidence="3">FHA-domain-containing protein</fullName>
    </submittedName>
</protein>
<evidence type="ECO:0000313" key="4">
    <source>
        <dbReference type="Proteomes" id="UP000215086"/>
    </source>
</evidence>
<dbReference type="Pfam" id="PF00498">
    <property type="entry name" value="FHA"/>
    <property type="match status" value="1"/>
</dbReference>